<keyword evidence="6" id="KW-0029">Amino-acid transport</keyword>
<dbReference type="Gene3D" id="1.10.3720.10">
    <property type="entry name" value="MetI-like"/>
    <property type="match status" value="1"/>
</dbReference>
<evidence type="ECO:0000256" key="2">
    <source>
        <dbReference type="ARBA" id="ARBA00010072"/>
    </source>
</evidence>
<protein>
    <submittedName>
        <fullName evidence="12">ABC transporter substrate-binding protein/permease</fullName>
    </submittedName>
</protein>
<dbReference type="Pfam" id="PF00497">
    <property type="entry name" value="SBP_bac_3"/>
    <property type="match status" value="1"/>
</dbReference>
<gene>
    <name evidence="12" type="ORF">LDX53_07500</name>
</gene>
<dbReference type="Proteomes" id="UP001164557">
    <property type="component" value="Chromosome"/>
</dbReference>
<dbReference type="NCBIfam" id="TIGR01726">
    <property type="entry name" value="HEQRo_perm_3TM"/>
    <property type="match status" value="1"/>
</dbReference>
<keyword evidence="5 9" id="KW-0812">Transmembrane</keyword>
<keyword evidence="13" id="KW-1185">Reference proteome</keyword>
<dbReference type="GO" id="GO:0006865">
    <property type="term" value="P:amino acid transport"/>
    <property type="evidence" value="ECO:0007669"/>
    <property type="project" value="UniProtKB-KW"/>
</dbReference>
<feature type="signal peptide" evidence="10">
    <location>
        <begin position="1"/>
        <end position="27"/>
    </location>
</feature>
<dbReference type="InterPro" id="IPR001638">
    <property type="entry name" value="Solute-binding_3/MltF_N"/>
</dbReference>
<evidence type="ECO:0000256" key="10">
    <source>
        <dbReference type="SAM" id="SignalP"/>
    </source>
</evidence>
<dbReference type="Gene3D" id="3.40.190.10">
    <property type="entry name" value="Periplasmic binding protein-like II"/>
    <property type="match status" value="2"/>
</dbReference>
<dbReference type="InterPro" id="IPR035906">
    <property type="entry name" value="MetI-like_sf"/>
</dbReference>
<evidence type="ECO:0000313" key="13">
    <source>
        <dbReference type="Proteomes" id="UP001164557"/>
    </source>
</evidence>
<evidence type="ECO:0000256" key="5">
    <source>
        <dbReference type="ARBA" id="ARBA00022692"/>
    </source>
</evidence>
<evidence type="ECO:0000256" key="6">
    <source>
        <dbReference type="ARBA" id="ARBA00022970"/>
    </source>
</evidence>
<feature type="chain" id="PRO_5041278730" evidence="10">
    <location>
        <begin position="28"/>
        <end position="496"/>
    </location>
</feature>
<accession>A0AA47GGN3</accession>
<feature type="transmembrane region" description="Helical" evidence="9">
    <location>
        <begin position="294"/>
        <end position="322"/>
    </location>
</feature>
<dbReference type="CDD" id="cd06261">
    <property type="entry name" value="TM_PBP2"/>
    <property type="match status" value="1"/>
</dbReference>
<evidence type="ECO:0000256" key="7">
    <source>
        <dbReference type="ARBA" id="ARBA00022989"/>
    </source>
</evidence>
<dbReference type="AlphaFoldDB" id="A0AA47GGN3"/>
<comment type="subcellular location">
    <subcellularLocation>
        <location evidence="1 9">Cell membrane</location>
        <topology evidence="1 9">Multi-pass membrane protein</topology>
    </subcellularLocation>
</comment>
<dbReference type="EMBL" id="CP084389">
    <property type="protein sequence ID" value="UZX29409.1"/>
    <property type="molecule type" value="Genomic_DNA"/>
</dbReference>
<dbReference type="InterPro" id="IPR043429">
    <property type="entry name" value="ArtM/GltK/GlnP/TcyL/YhdX-like"/>
</dbReference>
<dbReference type="InterPro" id="IPR000515">
    <property type="entry name" value="MetI-like"/>
</dbReference>
<dbReference type="SUPFAM" id="SSF53850">
    <property type="entry name" value="Periplasmic binding protein-like II"/>
    <property type="match status" value="1"/>
</dbReference>
<evidence type="ECO:0000256" key="8">
    <source>
        <dbReference type="ARBA" id="ARBA00023136"/>
    </source>
</evidence>
<evidence type="ECO:0000256" key="1">
    <source>
        <dbReference type="ARBA" id="ARBA00004651"/>
    </source>
</evidence>
<dbReference type="SMART" id="SM00062">
    <property type="entry name" value="PBPb"/>
    <property type="match status" value="1"/>
</dbReference>
<feature type="transmembrane region" description="Helical" evidence="9">
    <location>
        <begin position="465"/>
        <end position="485"/>
    </location>
</feature>
<dbReference type="GO" id="GO:0022857">
    <property type="term" value="F:transmembrane transporter activity"/>
    <property type="evidence" value="ECO:0007669"/>
    <property type="project" value="InterPro"/>
</dbReference>
<proteinExistence type="inferred from homology"/>
<keyword evidence="3 9" id="KW-0813">Transport</keyword>
<evidence type="ECO:0000256" key="3">
    <source>
        <dbReference type="ARBA" id="ARBA00022448"/>
    </source>
</evidence>
<dbReference type="SUPFAM" id="SSF161098">
    <property type="entry name" value="MetI-like"/>
    <property type="match status" value="1"/>
</dbReference>
<evidence type="ECO:0000259" key="11">
    <source>
        <dbReference type="PROSITE" id="PS50928"/>
    </source>
</evidence>
<dbReference type="RefSeq" id="WP_046327616.1">
    <property type="nucleotide sequence ID" value="NZ_CP084389.1"/>
</dbReference>
<name>A0AA47GGN3_9LACO</name>
<organism evidence="12 13">
    <name type="scientific">Lactobacillus helsingborgensis</name>
    <dbReference type="NCBI Taxonomy" id="1218494"/>
    <lineage>
        <taxon>Bacteria</taxon>
        <taxon>Bacillati</taxon>
        <taxon>Bacillota</taxon>
        <taxon>Bacilli</taxon>
        <taxon>Lactobacillales</taxon>
        <taxon>Lactobacillaceae</taxon>
        <taxon>Lactobacillus</taxon>
    </lineage>
</organism>
<evidence type="ECO:0000256" key="9">
    <source>
        <dbReference type="RuleBase" id="RU363032"/>
    </source>
</evidence>
<reference evidence="12" key="1">
    <citation type="submission" date="2021-09" db="EMBL/GenBank/DDBJ databases">
        <title>Lactobacillus species from Apis mellifera, Switzerland.</title>
        <authorList>
            <person name="Pfister J."/>
            <person name="Brown A."/>
            <person name="Neumann P."/>
            <person name="Collaud A."/>
            <person name="Retschnig G."/>
            <person name="Perreten V."/>
        </authorList>
    </citation>
    <scope>NUCLEOTIDE SEQUENCE</scope>
    <source>
        <strain evidence="12">IBH002</strain>
    </source>
</reference>
<dbReference type="FunFam" id="1.10.3720.10:FF:000033">
    <property type="entry name" value="Polar amino acid ABC transporter permease"/>
    <property type="match status" value="1"/>
</dbReference>
<dbReference type="Pfam" id="PF00528">
    <property type="entry name" value="BPD_transp_1"/>
    <property type="match status" value="1"/>
</dbReference>
<keyword evidence="8 9" id="KW-0472">Membrane</keyword>
<dbReference type="GO" id="GO:0043190">
    <property type="term" value="C:ATP-binding cassette (ABC) transporter complex"/>
    <property type="evidence" value="ECO:0007669"/>
    <property type="project" value="InterPro"/>
</dbReference>
<sequence length="496" mass="54455">MKKAWRLIEALLVTVLMLTIVPQKTSAADKQEARTDNYLRNVKRKGELVMGTSPDFPPYEFVKNVNGKSKVVGMDIEVGKKVARDMGVKLVVRTMDFDSLLVALETGKVDMVISGMDATPKRAQSVDFSRAYYKSGQNLLIRTEDKDNYHDYKSFAGKAIGAQTGSMQATLIKQQAKKSKLKTMDKDNDLVLGLKTHKFDAVAVDKATAEAFAKNTSGIMVIPSGFKVDSAGSAIAFHKGAKSLVRQANKSIAEIKQKDLINQKYLPKAGKYLAGGKSKKEVKASNSMWAYKDFFIAGVGYTLFISAISVFFGFLLGAILAFMRLGRNQIARSVATAYVEFVRGTPLMVQLLFIYFGLGLIINIPALLSGIIAVSLNSAAYVAEVIRSGISSIAVGQTEASRSLGLSRTATMRYVIMPQAMKNIWPALGNEFVSLIKESSIVSVIGVKDLIYQSRIVQADTYRGVMPLVITMILYFIITFGLSSLMKVFERKMNHD</sequence>
<keyword evidence="4" id="KW-1003">Cell membrane</keyword>
<evidence type="ECO:0000313" key="12">
    <source>
        <dbReference type="EMBL" id="UZX29409.1"/>
    </source>
</evidence>
<feature type="transmembrane region" description="Helical" evidence="9">
    <location>
        <begin position="352"/>
        <end position="374"/>
    </location>
</feature>
<dbReference type="PANTHER" id="PTHR30614:SF20">
    <property type="entry name" value="GLUTAMINE TRANSPORT SYSTEM PERMEASE PROTEIN GLNP"/>
    <property type="match status" value="1"/>
</dbReference>
<evidence type="ECO:0000256" key="4">
    <source>
        <dbReference type="ARBA" id="ARBA00022475"/>
    </source>
</evidence>
<dbReference type="InterPro" id="IPR010065">
    <property type="entry name" value="AA_ABC_transptr_permease_3TM"/>
</dbReference>
<dbReference type="PANTHER" id="PTHR30614">
    <property type="entry name" value="MEMBRANE COMPONENT OF AMINO ACID ABC TRANSPORTER"/>
    <property type="match status" value="1"/>
</dbReference>
<comment type="similarity">
    <text evidence="2">Belongs to the binding-protein-dependent transport system permease family. HisMQ subfamily.</text>
</comment>
<dbReference type="PROSITE" id="PS50928">
    <property type="entry name" value="ABC_TM1"/>
    <property type="match status" value="1"/>
</dbReference>
<keyword evidence="7 9" id="KW-1133">Transmembrane helix</keyword>
<feature type="domain" description="ABC transmembrane type-1" evidence="11">
    <location>
        <begin position="299"/>
        <end position="486"/>
    </location>
</feature>
<keyword evidence="10" id="KW-0732">Signal</keyword>